<dbReference type="Proteomes" id="UP000636479">
    <property type="component" value="Unassembled WGS sequence"/>
</dbReference>
<dbReference type="InterPro" id="IPR051836">
    <property type="entry name" value="Kremen_rcpt"/>
</dbReference>
<evidence type="ECO:0000256" key="1">
    <source>
        <dbReference type="ARBA" id="ARBA00004167"/>
    </source>
</evidence>
<reference evidence="9" key="1">
    <citation type="submission" date="2020-05" db="EMBL/GenBank/DDBJ databases">
        <title>Mycena genomes resolve the evolution of fungal bioluminescence.</title>
        <authorList>
            <person name="Tsai I.J."/>
        </authorList>
    </citation>
    <scope>NUCLEOTIDE SEQUENCE</scope>
    <source>
        <strain evidence="9">171206Taipei</strain>
    </source>
</reference>
<sequence>MHQVFIRVFLVLFAYFATASAHAIVVQRDSDISWTLQGCYTDTSTSRTLGGSSAISDDMTIETCQSFCSEGGFNLAGVELGSQCFCDNGIQATGATADIANCNAACSGDDTEICGGEGFINIYWNGAPQTCLSFNHTTTSNVQAVYVSPPTTGPASVPIYALIIFLARGFAFEILSTGFNAFNFVSLTNGGLKATSATQPSRAVSLSALPGDSPTFVMVTPLPAALPAYCMMPNPFPGQDGTVLAVNGRSDLWALCANTSAAGRVDLVFDPIPNHPRYELANCRSVYLTLTDA</sequence>
<comment type="subcellular location">
    <subcellularLocation>
        <location evidence="1">Membrane</location>
        <topology evidence="1">Single-pass membrane protein</topology>
    </subcellularLocation>
</comment>
<feature type="signal peptide" evidence="7">
    <location>
        <begin position="1"/>
        <end position="21"/>
    </location>
</feature>
<feature type="chain" id="PRO_5034922384" description="WSC domain-containing protein" evidence="7">
    <location>
        <begin position="22"/>
        <end position="293"/>
    </location>
</feature>
<dbReference type="GeneID" id="59346881"/>
<keyword evidence="6" id="KW-0325">Glycoprotein</keyword>
<dbReference type="OrthoDB" id="5985073at2759"/>
<dbReference type="PANTHER" id="PTHR24269:SF16">
    <property type="entry name" value="PROTEIN SLG1"/>
    <property type="match status" value="1"/>
</dbReference>
<evidence type="ECO:0000256" key="4">
    <source>
        <dbReference type="ARBA" id="ARBA00022989"/>
    </source>
</evidence>
<comment type="caution">
    <text evidence="9">The sequence shown here is derived from an EMBL/GenBank/DDBJ whole genome shotgun (WGS) entry which is preliminary data.</text>
</comment>
<evidence type="ECO:0000256" key="7">
    <source>
        <dbReference type="SAM" id="SignalP"/>
    </source>
</evidence>
<evidence type="ECO:0000313" key="9">
    <source>
        <dbReference type="EMBL" id="KAF7302009.1"/>
    </source>
</evidence>
<dbReference type="PROSITE" id="PS51212">
    <property type="entry name" value="WSC"/>
    <property type="match status" value="1"/>
</dbReference>
<evidence type="ECO:0000256" key="6">
    <source>
        <dbReference type="ARBA" id="ARBA00023180"/>
    </source>
</evidence>
<organism evidence="9 10">
    <name type="scientific">Mycena indigotica</name>
    <dbReference type="NCBI Taxonomy" id="2126181"/>
    <lineage>
        <taxon>Eukaryota</taxon>
        <taxon>Fungi</taxon>
        <taxon>Dikarya</taxon>
        <taxon>Basidiomycota</taxon>
        <taxon>Agaricomycotina</taxon>
        <taxon>Agaricomycetes</taxon>
        <taxon>Agaricomycetidae</taxon>
        <taxon>Agaricales</taxon>
        <taxon>Marasmiineae</taxon>
        <taxon>Mycenaceae</taxon>
        <taxon>Mycena</taxon>
    </lineage>
</organism>
<evidence type="ECO:0000313" key="10">
    <source>
        <dbReference type="Proteomes" id="UP000636479"/>
    </source>
</evidence>
<keyword evidence="3 7" id="KW-0732">Signal</keyword>
<protein>
    <recommendedName>
        <fullName evidence="8">WSC domain-containing protein</fullName>
    </recommendedName>
</protein>
<gene>
    <name evidence="9" type="ORF">MIND_00767200</name>
</gene>
<evidence type="ECO:0000259" key="8">
    <source>
        <dbReference type="PROSITE" id="PS51212"/>
    </source>
</evidence>
<evidence type="ECO:0000256" key="5">
    <source>
        <dbReference type="ARBA" id="ARBA00023136"/>
    </source>
</evidence>
<dbReference type="EMBL" id="JACAZF010000006">
    <property type="protein sequence ID" value="KAF7302009.1"/>
    <property type="molecule type" value="Genomic_DNA"/>
</dbReference>
<dbReference type="PANTHER" id="PTHR24269">
    <property type="entry name" value="KREMEN PROTEIN"/>
    <property type="match status" value="1"/>
</dbReference>
<keyword evidence="10" id="KW-1185">Reference proteome</keyword>
<keyword evidence="2" id="KW-0812">Transmembrane</keyword>
<name>A0A8H6W1F1_9AGAR</name>
<dbReference type="GO" id="GO:0005886">
    <property type="term" value="C:plasma membrane"/>
    <property type="evidence" value="ECO:0007669"/>
    <property type="project" value="TreeGrafter"/>
</dbReference>
<dbReference type="AlphaFoldDB" id="A0A8H6W1F1"/>
<dbReference type="InterPro" id="IPR002889">
    <property type="entry name" value="WSC_carb-bd"/>
</dbReference>
<evidence type="ECO:0000256" key="3">
    <source>
        <dbReference type="ARBA" id="ARBA00022729"/>
    </source>
</evidence>
<feature type="domain" description="WSC" evidence="8">
    <location>
        <begin position="33"/>
        <end position="126"/>
    </location>
</feature>
<keyword evidence="4" id="KW-1133">Transmembrane helix</keyword>
<dbReference type="RefSeq" id="XP_037220009.1">
    <property type="nucleotide sequence ID" value="XM_037364365.1"/>
</dbReference>
<dbReference type="Pfam" id="PF01822">
    <property type="entry name" value="WSC"/>
    <property type="match status" value="1"/>
</dbReference>
<evidence type="ECO:0000256" key="2">
    <source>
        <dbReference type="ARBA" id="ARBA00022692"/>
    </source>
</evidence>
<accession>A0A8H6W1F1</accession>
<proteinExistence type="predicted"/>
<keyword evidence="5" id="KW-0472">Membrane</keyword>
<dbReference type="SMART" id="SM00321">
    <property type="entry name" value="WSC"/>
    <property type="match status" value="1"/>
</dbReference>